<keyword evidence="5" id="KW-0378">Hydrolase</keyword>
<feature type="transmembrane region" description="Helical" evidence="8">
    <location>
        <begin position="65"/>
        <end position="97"/>
    </location>
</feature>
<keyword evidence="10" id="KW-1185">Reference proteome</keyword>
<dbReference type="GO" id="GO:0006508">
    <property type="term" value="P:proteolysis"/>
    <property type="evidence" value="ECO:0007669"/>
    <property type="project" value="UniProtKB-KW"/>
</dbReference>
<dbReference type="RefSeq" id="WP_180144279.1">
    <property type="nucleotide sequence ID" value="NZ_CAADHO010000009.1"/>
</dbReference>
<gene>
    <name evidence="9" type="ORF">MSL71_41520</name>
</gene>
<keyword evidence="7 8" id="KW-0472">Membrane</keyword>
<keyword evidence="2" id="KW-1003">Cell membrane</keyword>
<name>A0A4U8YQE0_9BACT</name>
<dbReference type="Pfam" id="PF09721">
    <property type="entry name" value="Exosortase_EpsH"/>
    <property type="match status" value="1"/>
</dbReference>
<keyword evidence="3" id="KW-0645">Protease</keyword>
<evidence type="ECO:0000256" key="4">
    <source>
        <dbReference type="ARBA" id="ARBA00022692"/>
    </source>
</evidence>
<sequence>MNRPRTRPVIPMLLALCFVLIWLQDTGWAQSFSDTVPVLAALPLFYWLGRPWQLSGDPSPPSSPFLLVGIALFALGLITGVALFPALGWTAFLWSWLSPRLDPSARRRVMKLMPLPIMAFPWLLLDGRPVGWWFRLSGAEATEGVFTLLQLDVLRQGTRLLVENLPVDVAPACSGLNTLQAMLIAGIALAYLELGATRLYWVALPLLVVAAWAANTLRIIAITGTALAFDPETAMGVFHTLGGWLVLMVMFLLCFGTFRFLATHAPLAAGEGAP</sequence>
<keyword evidence="6 8" id="KW-1133">Transmembrane helix</keyword>
<accession>A0A4U8YQE0</accession>
<dbReference type="NCBIfam" id="TIGR04178">
    <property type="entry name" value="exo_archaeo"/>
    <property type="match status" value="1"/>
</dbReference>
<evidence type="ECO:0000313" key="9">
    <source>
        <dbReference type="EMBL" id="VFQ46485.1"/>
    </source>
</evidence>
<dbReference type="GO" id="GO:0008233">
    <property type="term" value="F:peptidase activity"/>
    <property type="evidence" value="ECO:0007669"/>
    <property type="project" value="UniProtKB-KW"/>
</dbReference>
<proteinExistence type="predicted"/>
<organism evidence="9 10">
    <name type="scientific">Desulfoluna butyratoxydans</name>
    <dbReference type="NCBI Taxonomy" id="231438"/>
    <lineage>
        <taxon>Bacteria</taxon>
        <taxon>Pseudomonadati</taxon>
        <taxon>Thermodesulfobacteriota</taxon>
        <taxon>Desulfobacteria</taxon>
        <taxon>Desulfobacterales</taxon>
        <taxon>Desulfolunaceae</taxon>
        <taxon>Desulfoluna</taxon>
    </lineage>
</organism>
<comment type="subcellular location">
    <subcellularLocation>
        <location evidence="1">Cell membrane</location>
        <topology evidence="1">Multi-pass membrane protein</topology>
    </subcellularLocation>
</comment>
<evidence type="ECO:0000256" key="8">
    <source>
        <dbReference type="SAM" id="Phobius"/>
    </source>
</evidence>
<feature type="transmembrane region" description="Helical" evidence="8">
    <location>
        <begin position="169"/>
        <end position="192"/>
    </location>
</feature>
<evidence type="ECO:0000256" key="7">
    <source>
        <dbReference type="ARBA" id="ARBA00023136"/>
    </source>
</evidence>
<keyword evidence="4 8" id="KW-0812">Transmembrane</keyword>
<dbReference type="AlphaFoldDB" id="A0A4U8YQE0"/>
<dbReference type="EMBL" id="CAADHO010000009">
    <property type="protein sequence ID" value="VFQ46485.1"/>
    <property type="molecule type" value="Genomic_DNA"/>
</dbReference>
<evidence type="ECO:0000256" key="6">
    <source>
        <dbReference type="ARBA" id="ARBA00022989"/>
    </source>
</evidence>
<protein>
    <submittedName>
        <fullName evidence="9">Exosortase epsh-related</fullName>
    </submittedName>
</protein>
<dbReference type="GO" id="GO:0005886">
    <property type="term" value="C:plasma membrane"/>
    <property type="evidence" value="ECO:0007669"/>
    <property type="project" value="UniProtKB-SubCell"/>
</dbReference>
<feature type="transmembrane region" description="Helical" evidence="8">
    <location>
        <begin position="109"/>
        <end position="125"/>
    </location>
</feature>
<evidence type="ECO:0000256" key="5">
    <source>
        <dbReference type="ARBA" id="ARBA00022801"/>
    </source>
</evidence>
<feature type="transmembrane region" description="Helical" evidence="8">
    <location>
        <begin position="241"/>
        <end position="262"/>
    </location>
</feature>
<evidence type="ECO:0000256" key="1">
    <source>
        <dbReference type="ARBA" id="ARBA00004651"/>
    </source>
</evidence>
<evidence type="ECO:0000256" key="2">
    <source>
        <dbReference type="ARBA" id="ARBA00022475"/>
    </source>
</evidence>
<reference evidence="9 10" key="1">
    <citation type="submission" date="2019-03" db="EMBL/GenBank/DDBJ databases">
        <authorList>
            <person name="Nijsse B."/>
        </authorList>
    </citation>
    <scope>NUCLEOTIDE SEQUENCE [LARGE SCALE GENOMIC DNA]</scope>
    <source>
        <strain evidence="9">Desulfoluna butyratoxydans MSL71</strain>
    </source>
</reference>
<dbReference type="InterPro" id="IPR026392">
    <property type="entry name" value="Exo/Archaeosortase_dom"/>
</dbReference>
<dbReference type="Proteomes" id="UP000507962">
    <property type="component" value="Unassembled WGS sequence"/>
</dbReference>
<dbReference type="InterPro" id="IPR019127">
    <property type="entry name" value="Exosortase"/>
</dbReference>
<evidence type="ECO:0000256" key="3">
    <source>
        <dbReference type="ARBA" id="ARBA00022670"/>
    </source>
</evidence>
<feature type="transmembrane region" description="Helical" evidence="8">
    <location>
        <begin position="199"/>
        <end position="221"/>
    </location>
</feature>
<evidence type="ECO:0000313" key="10">
    <source>
        <dbReference type="Proteomes" id="UP000507962"/>
    </source>
</evidence>